<reference evidence="1 2" key="1">
    <citation type="submission" date="2019-07" db="EMBL/GenBank/DDBJ databases">
        <title>Complete genome sequence of bacteriophages infecting Erwinia pyrifoliae.</title>
        <authorList>
            <person name="Kim S.G."/>
            <person name="Park S.C."/>
        </authorList>
    </citation>
    <scope>NUCLEOTIDE SEQUENCE [LARGE SCALE GENOMIC DNA]</scope>
</reference>
<evidence type="ECO:0000313" key="1">
    <source>
        <dbReference type="EMBL" id="QEQ94880.1"/>
    </source>
</evidence>
<dbReference type="Proteomes" id="UP000326545">
    <property type="component" value="Segment"/>
</dbReference>
<organism evidence="1 2">
    <name type="scientific">Erwinia phage pEp_SNUABM_01</name>
    <dbReference type="NCBI Taxonomy" id="2601643"/>
    <lineage>
        <taxon>Viruses</taxon>
        <taxon>Duplodnaviria</taxon>
        <taxon>Heunggongvirae</taxon>
        <taxon>Uroviricota</taxon>
        <taxon>Caudoviricetes</taxon>
        <taxon>Vequintavirinae</taxon>
        <taxon>Henunavirus</taxon>
        <taxon>Henunavirus SNUABM01</taxon>
    </lineage>
</organism>
<protein>
    <submittedName>
        <fullName evidence="1">Uncharacterized protein</fullName>
    </submittedName>
</protein>
<dbReference type="EMBL" id="MN184887">
    <property type="protein sequence ID" value="QEQ94880.1"/>
    <property type="molecule type" value="Genomic_DNA"/>
</dbReference>
<name>A0A5J6DAK5_9CAUD</name>
<evidence type="ECO:0000313" key="2">
    <source>
        <dbReference type="Proteomes" id="UP000326545"/>
    </source>
</evidence>
<keyword evidence="2" id="KW-1185">Reference proteome</keyword>
<accession>A0A5J6DAK5</accession>
<sequence length="63" mass="7042">MVQVVSPQKPMEATCYKCKAGLSFVYTEIQEKTTHDYGGGRDLVKYIVCPCCGHEVQVKGYHS</sequence>
<proteinExistence type="predicted"/>
<gene>
    <name evidence="1" type="ORF">pEpSNUABM01_054</name>
</gene>